<dbReference type="InterPro" id="IPR036397">
    <property type="entry name" value="RNaseH_sf"/>
</dbReference>
<gene>
    <name evidence="1" type="ORF">LOD99_2202</name>
</gene>
<keyword evidence="2" id="KW-1185">Reference proteome</keyword>
<protein>
    <recommendedName>
        <fullName evidence="3">HTH cro/C1-type domain-containing protein</fullName>
    </recommendedName>
</protein>
<dbReference type="PANTHER" id="PTHR46060:SF1">
    <property type="entry name" value="MARINER MOS1 TRANSPOSASE-LIKE PROTEIN"/>
    <property type="match status" value="1"/>
</dbReference>
<comment type="caution">
    <text evidence="1">The sequence shown here is derived from an EMBL/GenBank/DDBJ whole genome shotgun (WGS) entry which is preliminary data.</text>
</comment>
<dbReference type="PANTHER" id="PTHR46060">
    <property type="entry name" value="MARINER MOS1 TRANSPOSASE-LIKE PROTEIN"/>
    <property type="match status" value="1"/>
</dbReference>
<dbReference type="AlphaFoldDB" id="A0AAV7K2A7"/>
<accession>A0AAV7K2A7</accession>
<proteinExistence type="predicted"/>
<reference evidence="1 2" key="1">
    <citation type="journal article" date="2023" name="BMC Biol.">
        <title>The compact genome of the sponge Oopsacas minuta (Hexactinellida) is lacking key metazoan core genes.</title>
        <authorList>
            <person name="Santini S."/>
            <person name="Schenkelaars Q."/>
            <person name="Jourda C."/>
            <person name="Duchesne M."/>
            <person name="Belahbib H."/>
            <person name="Rocher C."/>
            <person name="Selva M."/>
            <person name="Riesgo A."/>
            <person name="Vervoort M."/>
            <person name="Leys S.P."/>
            <person name="Kodjabachian L."/>
            <person name="Le Bivic A."/>
            <person name="Borchiellini C."/>
            <person name="Claverie J.M."/>
            <person name="Renard E."/>
        </authorList>
    </citation>
    <scope>NUCLEOTIDE SEQUENCE [LARGE SCALE GENOMIC DNA]</scope>
    <source>
        <strain evidence="1">SPO-2</strain>
    </source>
</reference>
<evidence type="ECO:0000313" key="2">
    <source>
        <dbReference type="Proteomes" id="UP001165289"/>
    </source>
</evidence>
<name>A0AAV7K2A7_9METZ</name>
<sequence>MNVLRKPPYPYRWIERFDNGDEELHDDPHPCGPTSSKTRSNIKRVKTILYKDRQKTLGELEEKAGISKATLHSIITEDLEMSMVHLSSKTMAAIDDLGFECLPHPPYSPDLAPNDCWLFGEMKRPLRGKRFEDFKRLE</sequence>
<dbReference type="GO" id="GO:0003676">
    <property type="term" value="F:nucleic acid binding"/>
    <property type="evidence" value="ECO:0007669"/>
    <property type="project" value="InterPro"/>
</dbReference>
<organism evidence="1 2">
    <name type="scientific">Oopsacas minuta</name>
    <dbReference type="NCBI Taxonomy" id="111878"/>
    <lineage>
        <taxon>Eukaryota</taxon>
        <taxon>Metazoa</taxon>
        <taxon>Porifera</taxon>
        <taxon>Hexactinellida</taxon>
        <taxon>Hexasterophora</taxon>
        <taxon>Lyssacinosida</taxon>
        <taxon>Leucopsacidae</taxon>
        <taxon>Oopsacas</taxon>
    </lineage>
</organism>
<dbReference type="InterPro" id="IPR052709">
    <property type="entry name" value="Transposase-MT_Hybrid"/>
</dbReference>
<dbReference type="EMBL" id="JAKMXF010000199">
    <property type="protein sequence ID" value="KAI6655367.1"/>
    <property type="molecule type" value="Genomic_DNA"/>
</dbReference>
<dbReference type="Gene3D" id="3.30.420.10">
    <property type="entry name" value="Ribonuclease H-like superfamily/Ribonuclease H"/>
    <property type="match status" value="1"/>
</dbReference>
<dbReference type="Proteomes" id="UP001165289">
    <property type="component" value="Unassembled WGS sequence"/>
</dbReference>
<evidence type="ECO:0008006" key="3">
    <source>
        <dbReference type="Google" id="ProtNLM"/>
    </source>
</evidence>
<evidence type="ECO:0000313" key="1">
    <source>
        <dbReference type="EMBL" id="KAI6655367.1"/>
    </source>
</evidence>